<dbReference type="GO" id="GO:0000981">
    <property type="term" value="F:DNA-binding transcription factor activity, RNA polymerase II-specific"/>
    <property type="evidence" value="ECO:0007669"/>
    <property type="project" value="InterPro"/>
</dbReference>
<dbReference type="EMBL" id="JAAGWQ010000151">
    <property type="protein sequence ID" value="KAF5663235.1"/>
    <property type="molecule type" value="Genomic_DNA"/>
</dbReference>
<dbReference type="Proteomes" id="UP000567885">
    <property type="component" value="Unassembled WGS sequence"/>
</dbReference>
<feature type="region of interest" description="Disordered" evidence="2">
    <location>
        <begin position="634"/>
        <end position="657"/>
    </location>
</feature>
<dbReference type="SMART" id="SM00066">
    <property type="entry name" value="GAL4"/>
    <property type="match status" value="1"/>
</dbReference>
<dbReference type="Gene3D" id="4.10.240.10">
    <property type="entry name" value="Zn(2)-C6 fungal-type DNA-binding domain"/>
    <property type="match status" value="1"/>
</dbReference>
<evidence type="ECO:0000256" key="2">
    <source>
        <dbReference type="SAM" id="MobiDB-lite"/>
    </source>
</evidence>
<feature type="compositionally biased region" description="Polar residues" evidence="2">
    <location>
        <begin position="530"/>
        <end position="566"/>
    </location>
</feature>
<name>A0A8H5T084_FUSHE</name>
<dbReference type="Pfam" id="PF00172">
    <property type="entry name" value="Zn_clus"/>
    <property type="match status" value="1"/>
</dbReference>
<dbReference type="InterPro" id="IPR036864">
    <property type="entry name" value="Zn2-C6_fun-type_DNA-bd_sf"/>
</dbReference>
<proteinExistence type="predicted"/>
<accession>A0A8H5T084</accession>
<dbReference type="CDD" id="cd12148">
    <property type="entry name" value="fungal_TF_MHR"/>
    <property type="match status" value="1"/>
</dbReference>
<feature type="domain" description="Zn(2)-C6 fungal-type" evidence="3">
    <location>
        <begin position="8"/>
        <end position="37"/>
    </location>
</feature>
<organism evidence="4 5">
    <name type="scientific">Fusarium heterosporum</name>
    <dbReference type="NCBI Taxonomy" id="42747"/>
    <lineage>
        <taxon>Eukaryota</taxon>
        <taxon>Fungi</taxon>
        <taxon>Dikarya</taxon>
        <taxon>Ascomycota</taxon>
        <taxon>Pezizomycotina</taxon>
        <taxon>Sordariomycetes</taxon>
        <taxon>Hypocreomycetidae</taxon>
        <taxon>Hypocreales</taxon>
        <taxon>Nectriaceae</taxon>
        <taxon>Fusarium</taxon>
        <taxon>Fusarium heterosporum species complex</taxon>
    </lineage>
</organism>
<dbReference type="CDD" id="cd00067">
    <property type="entry name" value="GAL4"/>
    <property type="match status" value="1"/>
</dbReference>
<evidence type="ECO:0000259" key="3">
    <source>
        <dbReference type="PROSITE" id="PS50048"/>
    </source>
</evidence>
<sequence>MTTAVKRACDGCHRRKVKCDGNQQCRNCENASLHCTYNAIPQKKGPKGSRAKVISELRENQRATSLSALVHSKLVLHSGPSPGGDTSLNPTPNMLSADLLKSCVNFFFDNVYPMIPILDRNEIDASMQNVDGVRDSYCLFTSLCAFVLLQPGMNMPPNDPFNLDSLPGATIAASTMLLDECLRVRKGNDFQEMINLNVLATSFFIYGTCNALEQHDRAWFYLREATTMVHMAGMTQETTFTRYPASEAVRRRRLYWLLLASERAYSVQRLYPSTLPANVAPSSMGDDANDAMYPDFHLFFLLCDLYRTVDDAFLHTWRYGCGHLDAATITNLQKQINTGANPYPTESNYSANQQWLKNNLWQFKNNNEEPYSYNSSAMVLTQKMVSAFPGNQAELMNSGLIPKLVEVTLNLINLLANKPQPRQSFDLGPRHWLKQVMDIMDAIRTNQFQFVPLLLSKVNEILPRVIRPVLDNAPENPQFKMPDMFDGFGNAGMAQMPMEDYNPPMPVGNYNQTIPMSDYDHKYQDMGGNSPDSLPNSHHSNGTPPGSQAGNEMPQSFVSSPGTVMSPSAMEYTQNISGFAIHDMMSPLGGPPQPNNMNNLQHQQSIENQPQMQSLGGLYDIRDIRQPQRQNSFHLQNQSPLNGMGQMPSDMSFQPMR</sequence>
<gene>
    <name evidence="4" type="ORF">FHETE_7615</name>
</gene>
<dbReference type="PANTHER" id="PTHR31668">
    <property type="entry name" value="GLUCOSE TRANSPORT TRANSCRIPTION REGULATOR RGT1-RELATED-RELATED"/>
    <property type="match status" value="1"/>
</dbReference>
<dbReference type="GO" id="GO:0008270">
    <property type="term" value="F:zinc ion binding"/>
    <property type="evidence" value="ECO:0007669"/>
    <property type="project" value="InterPro"/>
</dbReference>
<evidence type="ECO:0000256" key="1">
    <source>
        <dbReference type="ARBA" id="ARBA00023242"/>
    </source>
</evidence>
<evidence type="ECO:0000313" key="5">
    <source>
        <dbReference type="Proteomes" id="UP000567885"/>
    </source>
</evidence>
<reference evidence="4 5" key="1">
    <citation type="submission" date="2020-05" db="EMBL/GenBank/DDBJ databases">
        <title>Identification and distribution of gene clusters putatively required for synthesis of sphingolipid metabolism inhibitors in phylogenetically diverse species of the filamentous fungus Fusarium.</title>
        <authorList>
            <person name="Kim H.-S."/>
            <person name="Busman M."/>
            <person name="Brown D.W."/>
            <person name="Divon H."/>
            <person name="Uhlig S."/>
            <person name="Proctor R.H."/>
        </authorList>
    </citation>
    <scope>NUCLEOTIDE SEQUENCE [LARGE SCALE GENOMIC DNA]</scope>
    <source>
        <strain evidence="4 5">NRRL 20693</strain>
    </source>
</reference>
<evidence type="ECO:0000313" key="4">
    <source>
        <dbReference type="EMBL" id="KAF5663235.1"/>
    </source>
</evidence>
<dbReference type="OrthoDB" id="4132249at2759"/>
<feature type="region of interest" description="Disordered" evidence="2">
    <location>
        <begin position="514"/>
        <end position="566"/>
    </location>
</feature>
<dbReference type="PANTHER" id="PTHR31668:SF20">
    <property type="entry name" value="ZN(II)2CYS6 TRANSCRIPTION FACTOR (EUROFUNG)"/>
    <property type="match status" value="1"/>
</dbReference>
<keyword evidence="5" id="KW-1185">Reference proteome</keyword>
<dbReference type="InterPro" id="IPR050797">
    <property type="entry name" value="Carb_Metab_Trans_Reg"/>
</dbReference>
<dbReference type="PROSITE" id="PS00463">
    <property type="entry name" value="ZN2_CY6_FUNGAL_1"/>
    <property type="match status" value="1"/>
</dbReference>
<dbReference type="AlphaFoldDB" id="A0A8H5T084"/>
<keyword evidence="1" id="KW-0539">Nucleus</keyword>
<protein>
    <submittedName>
        <fullName evidence="4">Transcription activator amyR</fullName>
    </submittedName>
</protein>
<dbReference type="PROSITE" id="PS50048">
    <property type="entry name" value="ZN2_CY6_FUNGAL_2"/>
    <property type="match status" value="1"/>
</dbReference>
<comment type="caution">
    <text evidence="4">The sequence shown here is derived from an EMBL/GenBank/DDBJ whole genome shotgun (WGS) entry which is preliminary data.</text>
</comment>
<dbReference type="InterPro" id="IPR001138">
    <property type="entry name" value="Zn2Cys6_DnaBD"/>
</dbReference>
<dbReference type="SUPFAM" id="SSF57701">
    <property type="entry name" value="Zn2/Cys6 DNA-binding domain"/>
    <property type="match status" value="1"/>
</dbReference>